<sequence>MELSFPPNFQTSFNKYIVFPSRWKAPLSFTFVCSWWRAVAFGIPQLWTSVSGTQDWTKSTTSGLFTLWMNNVSRNNEARREYGLDLHLAPPRPTPSDIREGRRMVRVLRIFWANIQRCRSLNLRLDKNTLHALRTLILESAAKGDNASPPPFLEDLELSFTLDTTVYNDFIDDLIIWLRKLPSLRRLRLTYVGMFNESPIRADLMPWSSFHEVHITCGMSFENSVAALTQSTSARTVRLAGMGWTTPTPLQLSRLELSTTTLHFLTSLTLADSINPPMLLDYLTLPSLKNLTIRTGQAFCRLNVSNFSVFLKRSQCSLERLTISGLRMTQLEVATFFRLPGVSKMALVDISFDGVTRMFENRFEDAEMRNMLGDVLFIKLLVWTTDVGEHEMEQHVGWKDKWSNKETLQPFSSLYPISGI</sequence>
<name>A0A0C2XKQ2_HEBCY</name>
<keyword evidence="2" id="KW-1185">Reference proteome</keyword>
<evidence type="ECO:0000313" key="1">
    <source>
        <dbReference type="EMBL" id="KIM38343.1"/>
    </source>
</evidence>
<reference evidence="1 2" key="1">
    <citation type="submission" date="2014-04" db="EMBL/GenBank/DDBJ databases">
        <authorList>
            <consortium name="DOE Joint Genome Institute"/>
            <person name="Kuo A."/>
            <person name="Gay G."/>
            <person name="Dore J."/>
            <person name="Kohler A."/>
            <person name="Nagy L.G."/>
            <person name="Floudas D."/>
            <person name="Copeland A."/>
            <person name="Barry K.W."/>
            <person name="Cichocki N."/>
            <person name="Veneault-Fourrey C."/>
            <person name="LaButti K."/>
            <person name="Lindquist E.A."/>
            <person name="Lipzen A."/>
            <person name="Lundell T."/>
            <person name="Morin E."/>
            <person name="Murat C."/>
            <person name="Sun H."/>
            <person name="Tunlid A."/>
            <person name="Henrissat B."/>
            <person name="Grigoriev I.V."/>
            <person name="Hibbett D.S."/>
            <person name="Martin F."/>
            <person name="Nordberg H.P."/>
            <person name="Cantor M.N."/>
            <person name="Hua S.X."/>
        </authorList>
    </citation>
    <scope>NUCLEOTIDE SEQUENCE [LARGE SCALE GENOMIC DNA]</scope>
    <source>
        <strain evidence="2">h7</strain>
    </source>
</reference>
<dbReference type="AlphaFoldDB" id="A0A0C2XKQ2"/>
<reference evidence="2" key="2">
    <citation type="submission" date="2015-01" db="EMBL/GenBank/DDBJ databases">
        <title>Evolutionary Origins and Diversification of the Mycorrhizal Mutualists.</title>
        <authorList>
            <consortium name="DOE Joint Genome Institute"/>
            <consortium name="Mycorrhizal Genomics Consortium"/>
            <person name="Kohler A."/>
            <person name="Kuo A."/>
            <person name="Nagy L.G."/>
            <person name="Floudas D."/>
            <person name="Copeland A."/>
            <person name="Barry K.W."/>
            <person name="Cichocki N."/>
            <person name="Veneault-Fourrey C."/>
            <person name="LaButti K."/>
            <person name="Lindquist E.A."/>
            <person name="Lipzen A."/>
            <person name="Lundell T."/>
            <person name="Morin E."/>
            <person name="Murat C."/>
            <person name="Riley R."/>
            <person name="Ohm R."/>
            <person name="Sun H."/>
            <person name="Tunlid A."/>
            <person name="Henrissat B."/>
            <person name="Grigoriev I.V."/>
            <person name="Hibbett D.S."/>
            <person name="Martin F."/>
        </authorList>
    </citation>
    <scope>NUCLEOTIDE SEQUENCE [LARGE SCALE GENOMIC DNA]</scope>
    <source>
        <strain evidence="2">h7</strain>
    </source>
</reference>
<dbReference type="OrthoDB" id="3063676at2759"/>
<dbReference type="InterPro" id="IPR032675">
    <property type="entry name" value="LRR_dom_sf"/>
</dbReference>
<dbReference type="Gene3D" id="3.80.10.10">
    <property type="entry name" value="Ribonuclease Inhibitor"/>
    <property type="match status" value="1"/>
</dbReference>
<evidence type="ECO:0000313" key="2">
    <source>
        <dbReference type="Proteomes" id="UP000053424"/>
    </source>
</evidence>
<organism evidence="1 2">
    <name type="scientific">Hebeloma cylindrosporum</name>
    <dbReference type="NCBI Taxonomy" id="76867"/>
    <lineage>
        <taxon>Eukaryota</taxon>
        <taxon>Fungi</taxon>
        <taxon>Dikarya</taxon>
        <taxon>Basidiomycota</taxon>
        <taxon>Agaricomycotina</taxon>
        <taxon>Agaricomycetes</taxon>
        <taxon>Agaricomycetidae</taxon>
        <taxon>Agaricales</taxon>
        <taxon>Agaricineae</taxon>
        <taxon>Hymenogastraceae</taxon>
        <taxon>Hebeloma</taxon>
    </lineage>
</organism>
<evidence type="ECO:0008006" key="3">
    <source>
        <dbReference type="Google" id="ProtNLM"/>
    </source>
</evidence>
<gene>
    <name evidence="1" type="ORF">M413DRAFT_12814</name>
</gene>
<proteinExistence type="predicted"/>
<dbReference type="HOGENOM" id="CLU_608386_0_0_1"/>
<protein>
    <recommendedName>
        <fullName evidence="3">F-box domain-containing protein</fullName>
    </recommendedName>
</protein>
<dbReference type="Proteomes" id="UP000053424">
    <property type="component" value="Unassembled WGS sequence"/>
</dbReference>
<dbReference type="EMBL" id="KN831791">
    <property type="protein sequence ID" value="KIM38343.1"/>
    <property type="molecule type" value="Genomic_DNA"/>
</dbReference>
<accession>A0A0C2XKQ2</accession>
<dbReference type="SUPFAM" id="SSF52047">
    <property type="entry name" value="RNI-like"/>
    <property type="match status" value="1"/>
</dbReference>